<reference evidence="1 2" key="1">
    <citation type="submission" date="2019-09" db="EMBL/GenBank/DDBJ databases">
        <title>A chromosome-level genome assembly of the Chinese tupelo Nyssa sinensis.</title>
        <authorList>
            <person name="Yang X."/>
            <person name="Kang M."/>
            <person name="Yang Y."/>
            <person name="Xiong H."/>
            <person name="Wang M."/>
            <person name="Zhang Z."/>
            <person name="Wang Z."/>
            <person name="Wu H."/>
            <person name="Ma T."/>
            <person name="Liu J."/>
            <person name="Xi Z."/>
        </authorList>
    </citation>
    <scope>NUCLEOTIDE SEQUENCE [LARGE SCALE GENOMIC DNA]</scope>
    <source>
        <strain evidence="1">J267</strain>
        <tissue evidence="1">Leaf</tissue>
    </source>
</reference>
<gene>
    <name evidence="1" type="ORF">F0562_002847</name>
</gene>
<dbReference type="AlphaFoldDB" id="A0A5J5BUW0"/>
<name>A0A5J5BUW0_9ASTE</name>
<protein>
    <submittedName>
        <fullName evidence="1">Uncharacterized protein</fullName>
    </submittedName>
</protein>
<accession>A0A5J5BUW0</accession>
<sequence length="119" mass="12348">MLALGLMHSNQSCLWPPKSPPSSLPLFFGDLPFPASVPLSMLPVSSPQPVLPEYVHAIAASSSGNPENSTSSPVVAVLDSLGRTTPNLNPLSIASECLNASHSVLPSISHDHSDTPTLA</sequence>
<keyword evidence="2" id="KW-1185">Reference proteome</keyword>
<dbReference type="Proteomes" id="UP000325577">
    <property type="component" value="Linkage Group LG1"/>
</dbReference>
<proteinExistence type="predicted"/>
<dbReference type="EMBL" id="CM018032">
    <property type="protein sequence ID" value="KAA8546414.1"/>
    <property type="molecule type" value="Genomic_DNA"/>
</dbReference>
<evidence type="ECO:0000313" key="2">
    <source>
        <dbReference type="Proteomes" id="UP000325577"/>
    </source>
</evidence>
<organism evidence="1 2">
    <name type="scientific">Nyssa sinensis</name>
    <dbReference type="NCBI Taxonomy" id="561372"/>
    <lineage>
        <taxon>Eukaryota</taxon>
        <taxon>Viridiplantae</taxon>
        <taxon>Streptophyta</taxon>
        <taxon>Embryophyta</taxon>
        <taxon>Tracheophyta</taxon>
        <taxon>Spermatophyta</taxon>
        <taxon>Magnoliopsida</taxon>
        <taxon>eudicotyledons</taxon>
        <taxon>Gunneridae</taxon>
        <taxon>Pentapetalae</taxon>
        <taxon>asterids</taxon>
        <taxon>Cornales</taxon>
        <taxon>Nyssaceae</taxon>
        <taxon>Nyssa</taxon>
    </lineage>
</organism>
<evidence type="ECO:0000313" key="1">
    <source>
        <dbReference type="EMBL" id="KAA8546414.1"/>
    </source>
</evidence>